<evidence type="ECO:0000259" key="2">
    <source>
        <dbReference type="Pfam" id="PF04480"/>
    </source>
</evidence>
<gene>
    <name evidence="3" type="ORF">GCM10009821_24330</name>
</gene>
<feature type="region of interest" description="Disordered" evidence="1">
    <location>
        <begin position="186"/>
        <end position="206"/>
    </location>
</feature>
<sequence length="206" mass="23220">MVAIDGALHLGHVDVPGIREAMVPGRRGVRVLRRALDLVDGRSESAWESVLRLLHVFAGVPVEPQSLVTDALGHVVARGDLRIRGTRRLVEYDGADHRDRDQHRSDLRREKALTRLGFERFGYVAPEIMADPGQVVRDADQALGRRHDPSRLMVWEQEIGASSFSGRGVTALEHRLRRFVRSDVPRRRESVRPAALRRERPDDPSA</sequence>
<organism evidence="3 4">
    <name type="scientific">Aeromicrobium halocynthiae</name>
    <dbReference type="NCBI Taxonomy" id="560557"/>
    <lineage>
        <taxon>Bacteria</taxon>
        <taxon>Bacillati</taxon>
        <taxon>Actinomycetota</taxon>
        <taxon>Actinomycetes</taxon>
        <taxon>Propionibacteriales</taxon>
        <taxon>Nocardioidaceae</taxon>
        <taxon>Aeromicrobium</taxon>
    </lineage>
</organism>
<dbReference type="Proteomes" id="UP001501480">
    <property type="component" value="Unassembled WGS sequence"/>
</dbReference>
<evidence type="ECO:0000313" key="4">
    <source>
        <dbReference type="Proteomes" id="UP001501480"/>
    </source>
</evidence>
<accession>A0ABN2W434</accession>
<reference evidence="3 4" key="1">
    <citation type="journal article" date="2019" name="Int. J. Syst. Evol. Microbiol.">
        <title>The Global Catalogue of Microorganisms (GCM) 10K type strain sequencing project: providing services to taxonomists for standard genome sequencing and annotation.</title>
        <authorList>
            <consortium name="The Broad Institute Genomics Platform"/>
            <consortium name="The Broad Institute Genome Sequencing Center for Infectious Disease"/>
            <person name="Wu L."/>
            <person name="Ma J."/>
        </authorList>
    </citation>
    <scope>NUCLEOTIDE SEQUENCE [LARGE SCALE GENOMIC DNA]</scope>
    <source>
        <strain evidence="3 4">JCM 15749</strain>
    </source>
</reference>
<proteinExistence type="predicted"/>
<dbReference type="RefSeq" id="WP_344329034.1">
    <property type="nucleotide sequence ID" value="NZ_BAAAPY010000009.1"/>
</dbReference>
<feature type="domain" description="DUF559" evidence="2">
    <location>
        <begin position="84"/>
        <end position="140"/>
    </location>
</feature>
<keyword evidence="4" id="KW-1185">Reference proteome</keyword>
<dbReference type="Pfam" id="PF04480">
    <property type="entry name" value="DUF559"/>
    <property type="match status" value="1"/>
</dbReference>
<comment type="caution">
    <text evidence="3">The sequence shown here is derived from an EMBL/GenBank/DDBJ whole genome shotgun (WGS) entry which is preliminary data.</text>
</comment>
<dbReference type="EMBL" id="BAAAPY010000009">
    <property type="protein sequence ID" value="GAA2082596.1"/>
    <property type="molecule type" value="Genomic_DNA"/>
</dbReference>
<name>A0ABN2W434_9ACTN</name>
<evidence type="ECO:0000256" key="1">
    <source>
        <dbReference type="SAM" id="MobiDB-lite"/>
    </source>
</evidence>
<dbReference type="InterPro" id="IPR007569">
    <property type="entry name" value="DUF559"/>
</dbReference>
<evidence type="ECO:0000313" key="3">
    <source>
        <dbReference type="EMBL" id="GAA2082596.1"/>
    </source>
</evidence>
<protein>
    <recommendedName>
        <fullName evidence="2">DUF559 domain-containing protein</fullName>
    </recommendedName>
</protein>